<name>A0ABU0BV25_9HYPH</name>
<gene>
    <name evidence="1" type="ORF">QO002_004311</name>
</gene>
<dbReference type="EMBL" id="JAUSVF010000002">
    <property type="protein sequence ID" value="MDQ0322105.1"/>
    <property type="molecule type" value="Genomic_DNA"/>
</dbReference>
<accession>A0ABU0BV25</accession>
<proteinExistence type="predicted"/>
<reference evidence="1 2" key="1">
    <citation type="submission" date="2023-07" db="EMBL/GenBank/DDBJ databases">
        <title>Genomic Encyclopedia of Type Strains, Phase IV (KMG-IV): sequencing the most valuable type-strain genomes for metagenomic binning, comparative biology and taxonomic classification.</title>
        <authorList>
            <person name="Goeker M."/>
        </authorList>
    </citation>
    <scope>NUCLEOTIDE SEQUENCE [LARGE SCALE GENOMIC DNA]</scope>
    <source>
        <strain evidence="1 2">DSM 1112</strain>
    </source>
</reference>
<organism evidence="1 2">
    <name type="scientific">Pararhizobium capsulatum DSM 1112</name>
    <dbReference type="NCBI Taxonomy" id="1121113"/>
    <lineage>
        <taxon>Bacteria</taxon>
        <taxon>Pseudomonadati</taxon>
        <taxon>Pseudomonadota</taxon>
        <taxon>Alphaproteobacteria</taxon>
        <taxon>Hyphomicrobiales</taxon>
        <taxon>Rhizobiaceae</taxon>
        <taxon>Rhizobium/Agrobacterium group</taxon>
        <taxon>Pararhizobium</taxon>
    </lineage>
</organism>
<keyword evidence="2" id="KW-1185">Reference proteome</keyword>
<evidence type="ECO:0000313" key="1">
    <source>
        <dbReference type="EMBL" id="MDQ0322105.1"/>
    </source>
</evidence>
<evidence type="ECO:0000313" key="2">
    <source>
        <dbReference type="Proteomes" id="UP001230207"/>
    </source>
</evidence>
<evidence type="ECO:0008006" key="3">
    <source>
        <dbReference type="Google" id="ProtNLM"/>
    </source>
</evidence>
<comment type="caution">
    <text evidence="1">The sequence shown here is derived from an EMBL/GenBank/DDBJ whole genome shotgun (WGS) entry which is preliminary data.</text>
</comment>
<sequence>MFSTTIAPIFERRVRHFTGSWMRPKDVNHWKACDPRKGAGVAHGIGVSRFLFDQVLGAKICHHRATSKADGKGDHQDRMADIDQAVVRSGRRHICYEVVFDVLSGKEFGESLAPVHRRNGQACCRLNRRSGEFSDIRISGLGSISKVVRRVTKIARGSCWRSSQPWRMEPLPCGFCPSRGRHPLIQEMRSRFHPRRNVVSDWTTSDPGLF</sequence>
<dbReference type="Proteomes" id="UP001230207">
    <property type="component" value="Unassembled WGS sequence"/>
</dbReference>
<protein>
    <recommendedName>
        <fullName evidence="3">Transposase</fullName>
    </recommendedName>
</protein>